<evidence type="ECO:0000313" key="2">
    <source>
        <dbReference type="EMBL" id="KAA1139191.1"/>
    </source>
</evidence>
<evidence type="ECO:0000313" key="3">
    <source>
        <dbReference type="Proteomes" id="UP000325313"/>
    </source>
</evidence>
<reference evidence="2 3" key="1">
    <citation type="submission" date="2019-05" db="EMBL/GenBank/DDBJ databases">
        <title>Emergence of the Ug99 lineage of the wheat stem rust pathogen through somatic hybridization.</title>
        <authorList>
            <person name="Li F."/>
            <person name="Upadhyaya N.M."/>
            <person name="Sperschneider J."/>
            <person name="Matny O."/>
            <person name="Nguyen-Phuc H."/>
            <person name="Mago R."/>
            <person name="Raley C."/>
            <person name="Miller M.E."/>
            <person name="Silverstein K.A.T."/>
            <person name="Henningsen E."/>
            <person name="Hirsch C.D."/>
            <person name="Visser B."/>
            <person name="Pretorius Z.A."/>
            <person name="Steffenson B.J."/>
            <person name="Schwessinger B."/>
            <person name="Dodds P.N."/>
            <person name="Figueroa M."/>
        </authorList>
    </citation>
    <scope>NUCLEOTIDE SEQUENCE [LARGE SCALE GENOMIC DNA]</scope>
    <source>
        <strain evidence="2 3">Ug99</strain>
    </source>
</reference>
<gene>
    <name evidence="2" type="ORF">PGTUg99_037269</name>
</gene>
<evidence type="ECO:0000256" key="1">
    <source>
        <dbReference type="SAM" id="Phobius"/>
    </source>
</evidence>
<accession>A0A5B0SMR9</accession>
<feature type="transmembrane region" description="Helical" evidence="1">
    <location>
        <begin position="20"/>
        <end position="38"/>
    </location>
</feature>
<keyword evidence="1" id="KW-0812">Transmembrane</keyword>
<dbReference type="EMBL" id="VDEP01000001">
    <property type="protein sequence ID" value="KAA1139191.1"/>
    <property type="molecule type" value="Genomic_DNA"/>
</dbReference>
<name>A0A5B0SMR9_PUCGR</name>
<keyword evidence="1" id="KW-0472">Membrane</keyword>
<protein>
    <submittedName>
        <fullName evidence="2">Uncharacterized protein</fullName>
    </submittedName>
</protein>
<dbReference type="Proteomes" id="UP000325313">
    <property type="component" value="Unassembled WGS sequence"/>
</dbReference>
<organism evidence="2 3">
    <name type="scientific">Puccinia graminis f. sp. tritici</name>
    <dbReference type="NCBI Taxonomy" id="56615"/>
    <lineage>
        <taxon>Eukaryota</taxon>
        <taxon>Fungi</taxon>
        <taxon>Dikarya</taxon>
        <taxon>Basidiomycota</taxon>
        <taxon>Pucciniomycotina</taxon>
        <taxon>Pucciniomycetes</taxon>
        <taxon>Pucciniales</taxon>
        <taxon>Pucciniaceae</taxon>
        <taxon>Puccinia</taxon>
    </lineage>
</organism>
<proteinExistence type="predicted"/>
<keyword evidence="1" id="KW-1133">Transmembrane helix</keyword>
<dbReference type="AlphaFoldDB" id="A0A5B0SMR9"/>
<sequence length="143" mass="15431">MVNLQSLGGWFAKNDLPSKGAVPLLLWAAAYYLTRLAFSVRNPDEMRCSLESVHRAFLVVESIGNGYPFLKSPRDHSPCIHPSLVLSIYTSIQGKRGSFLSSAACHCGHRSQTSSFVQLSPSRTCGPPCDLCSVFVGPTASAV</sequence>
<comment type="caution">
    <text evidence="2">The sequence shown here is derived from an EMBL/GenBank/DDBJ whole genome shotgun (WGS) entry which is preliminary data.</text>
</comment>